<organism evidence="3 4">
    <name type="scientific">Fusarium duplospermum</name>
    <dbReference type="NCBI Taxonomy" id="1325734"/>
    <lineage>
        <taxon>Eukaryota</taxon>
        <taxon>Fungi</taxon>
        <taxon>Dikarya</taxon>
        <taxon>Ascomycota</taxon>
        <taxon>Pezizomycotina</taxon>
        <taxon>Sordariomycetes</taxon>
        <taxon>Hypocreomycetidae</taxon>
        <taxon>Hypocreales</taxon>
        <taxon>Nectriaceae</taxon>
        <taxon>Fusarium</taxon>
        <taxon>Fusarium solani species complex</taxon>
    </lineage>
</organism>
<keyword evidence="4" id="KW-1185">Reference proteome</keyword>
<evidence type="ECO:0000256" key="1">
    <source>
        <dbReference type="SAM" id="MobiDB-lite"/>
    </source>
</evidence>
<evidence type="ECO:0000259" key="2">
    <source>
        <dbReference type="Pfam" id="PF13391"/>
    </source>
</evidence>
<feature type="region of interest" description="Disordered" evidence="1">
    <location>
        <begin position="290"/>
        <end position="374"/>
    </location>
</feature>
<dbReference type="Proteomes" id="UP000288168">
    <property type="component" value="Unassembled WGS sequence"/>
</dbReference>
<feature type="compositionally biased region" description="Acidic residues" evidence="1">
    <location>
        <begin position="330"/>
        <end position="342"/>
    </location>
</feature>
<feature type="compositionally biased region" description="Basic and acidic residues" evidence="1">
    <location>
        <begin position="290"/>
        <end position="304"/>
    </location>
</feature>
<evidence type="ECO:0000313" key="3">
    <source>
        <dbReference type="EMBL" id="RSL43084.1"/>
    </source>
</evidence>
<feature type="region of interest" description="Disordered" evidence="1">
    <location>
        <begin position="386"/>
        <end position="420"/>
    </location>
</feature>
<dbReference type="OrthoDB" id="2142759at2759"/>
<dbReference type="Pfam" id="PF13391">
    <property type="entry name" value="HNH_2"/>
    <property type="match status" value="1"/>
</dbReference>
<dbReference type="InterPro" id="IPR003615">
    <property type="entry name" value="HNH_nuc"/>
</dbReference>
<comment type="caution">
    <text evidence="3">The sequence shown here is derived from an EMBL/GenBank/DDBJ whole genome shotgun (WGS) entry which is preliminary data.</text>
</comment>
<proteinExistence type="predicted"/>
<dbReference type="EMBL" id="NKCI01000337">
    <property type="protein sequence ID" value="RSL43084.1"/>
    <property type="molecule type" value="Genomic_DNA"/>
</dbReference>
<feature type="domain" description="HNH nuclease" evidence="2">
    <location>
        <begin position="151"/>
        <end position="217"/>
    </location>
</feature>
<gene>
    <name evidence="3" type="ORF">CEP54_015230</name>
</gene>
<sequence>MAPQVSTVPIISPSLSLQPRRKPFDHKAELAKLVYFLHPGYPEGNNTLLHLPCLDSGGIHHETARLACAIFANCRWDGYLSSSRDGPAVSAHPDDVLPHGRYYFIIDGEDQYPVVPSFQHFVCPTTLPQPYCEAPIERSSGDDAIRRDDTCRISASSSPNETAHIIPASQSEWWRRNDMSQYTSAPEQMDNTRCAENTVLLRRDLHKLWDDGVFAIVPKQGKWVVHVLLNSPRVEIRERYHNLELQPLAGVRREYLVCRFALAIFSKSHFLNGSLPRKLVFVNANGERPNEQVTREFSAKEYQKEFPATSARSASRNPSPKRQRPPTADDMLDDRDTTEESDFSQGFGTEDERSEDEEERGRPRKRPWSPDSWDGLSLLDHCLDASFNSGEKSQDHYRKRLRSSSPSRAEEVVDQSYGFP</sequence>
<protein>
    <recommendedName>
        <fullName evidence="2">HNH nuclease domain-containing protein</fullName>
    </recommendedName>
</protein>
<dbReference type="AlphaFoldDB" id="A0A428NQK1"/>
<name>A0A428NQK1_9HYPO</name>
<reference evidence="3 4" key="1">
    <citation type="submission" date="2017-06" db="EMBL/GenBank/DDBJ databases">
        <title>Comparative genomic analysis of Ambrosia Fusariam Clade fungi.</title>
        <authorList>
            <person name="Stajich J.E."/>
            <person name="Carrillo J."/>
            <person name="Kijimoto T."/>
            <person name="Eskalen A."/>
            <person name="O'Donnell K."/>
            <person name="Kasson M."/>
        </authorList>
    </citation>
    <scope>NUCLEOTIDE SEQUENCE [LARGE SCALE GENOMIC DNA]</scope>
    <source>
        <strain evidence="3 4">NRRL62584</strain>
    </source>
</reference>
<evidence type="ECO:0000313" key="4">
    <source>
        <dbReference type="Proteomes" id="UP000288168"/>
    </source>
</evidence>
<accession>A0A428NQK1</accession>